<dbReference type="OMA" id="RDHCLRY"/>
<dbReference type="GO" id="GO:0051537">
    <property type="term" value="F:2 iron, 2 sulfur cluster binding"/>
    <property type="evidence" value="ECO:0007669"/>
    <property type="project" value="InterPro"/>
</dbReference>
<proteinExistence type="inferred from homology"/>
<dbReference type="VEuPathDB" id="FungiDB:An08g10870"/>
<dbReference type="GO" id="GO:0005739">
    <property type="term" value="C:mitochondrion"/>
    <property type="evidence" value="ECO:0007669"/>
    <property type="project" value="TreeGrafter"/>
</dbReference>
<dbReference type="PaxDb" id="5061-CADANGAP00007268"/>
<reference evidence="6" key="1">
    <citation type="journal article" date="2016" name="Genome Announc.">
        <title>Draft genome sequence of Aspergillus niger strain An76.</title>
        <authorList>
            <person name="Gong W."/>
            <person name="Cheng Z."/>
            <person name="Zhang H."/>
            <person name="Liu L."/>
            <person name="Gao P."/>
            <person name="Wang L."/>
        </authorList>
    </citation>
    <scope>NUCLEOTIDE SEQUENCE [LARGE SCALE GENOMIC DNA]</scope>
    <source>
        <strain evidence="6">An76</strain>
    </source>
</reference>
<dbReference type="SUPFAM" id="SSF103378">
    <property type="entry name" value="2-methylcitrate dehydratase PrpD"/>
    <property type="match status" value="1"/>
</dbReference>
<dbReference type="PANTHER" id="PTHR16943">
    <property type="entry name" value="2-METHYLCITRATE DEHYDRATASE-RELATED"/>
    <property type="match status" value="1"/>
</dbReference>
<evidence type="ECO:0000256" key="2">
    <source>
        <dbReference type="ARBA" id="ARBA00023239"/>
    </source>
</evidence>
<comment type="similarity">
    <text evidence="1">Belongs to the PrpD family.</text>
</comment>
<dbReference type="InterPro" id="IPR045336">
    <property type="entry name" value="MmgE_PrpD_N"/>
</dbReference>
<organism evidence="5 6">
    <name type="scientific">Aspergillus niger</name>
    <dbReference type="NCBI Taxonomy" id="5061"/>
    <lineage>
        <taxon>Eukaryota</taxon>
        <taxon>Fungi</taxon>
        <taxon>Dikarya</taxon>
        <taxon>Ascomycota</taxon>
        <taxon>Pezizomycotina</taxon>
        <taxon>Eurotiomycetes</taxon>
        <taxon>Eurotiomycetidae</taxon>
        <taxon>Eurotiales</taxon>
        <taxon>Aspergillaceae</taxon>
        <taxon>Aspergillus</taxon>
        <taxon>Aspergillus subgen. Circumdati</taxon>
    </lineage>
</organism>
<dbReference type="InterPro" id="IPR042188">
    <property type="entry name" value="MmgE/PrpD_sf_2"/>
</dbReference>
<dbReference type="InterPro" id="IPR012705">
    <property type="entry name" value="2Me_IsoCit_deHydtase_PrpD"/>
</dbReference>
<dbReference type="Pfam" id="PF19305">
    <property type="entry name" value="MmgE_PrpD_C"/>
    <property type="match status" value="1"/>
</dbReference>
<gene>
    <name evidence="5" type="ORF">ABL_07753</name>
</gene>
<evidence type="ECO:0000256" key="1">
    <source>
        <dbReference type="ARBA" id="ARBA00006174"/>
    </source>
</evidence>
<comment type="caution">
    <text evidence="5">The sequence shown here is derived from an EMBL/GenBank/DDBJ whole genome shotgun (WGS) entry which is preliminary data.</text>
</comment>
<dbReference type="InterPro" id="IPR036148">
    <property type="entry name" value="MmgE/PrpD_sf"/>
</dbReference>
<dbReference type="PANTHER" id="PTHR16943:SF15">
    <property type="entry name" value="DEHYDRATASE (PRPD), PUTATIVE-RELATED"/>
    <property type="match status" value="1"/>
</dbReference>
<dbReference type="VEuPathDB" id="FungiDB:M747DRAFT_287267"/>
<protein>
    <submittedName>
        <fullName evidence="5">2-methylcitrate dehydratase</fullName>
    </submittedName>
</protein>
<dbReference type="VEuPathDB" id="FungiDB:ASPNIDRAFT2_1155518"/>
<dbReference type="InterPro" id="IPR045337">
    <property type="entry name" value="MmgE_PrpD_C"/>
</dbReference>
<dbReference type="Gene3D" id="1.10.4100.10">
    <property type="entry name" value="2-methylcitrate dehydratase PrpD"/>
    <property type="match status" value="1"/>
</dbReference>
<feature type="domain" description="MmgE/PrpD N-terminal" evidence="3">
    <location>
        <begin position="21"/>
        <end position="276"/>
    </location>
</feature>
<dbReference type="Pfam" id="PF03972">
    <property type="entry name" value="MmgE_PrpD_N"/>
    <property type="match status" value="1"/>
</dbReference>
<dbReference type="InterPro" id="IPR042183">
    <property type="entry name" value="MmgE/PrpD_sf_1"/>
</dbReference>
<dbReference type="Gene3D" id="3.30.1330.120">
    <property type="entry name" value="2-methylcitrate dehydratase PrpD"/>
    <property type="match status" value="1"/>
</dbReference>
<dbReference type="InterPro" id="IPR005656">
    <property type="entry name" value="MmgE_PrpD"/>
</dbReference>
<dbReference type="AlphaFoldDB" id="A0A100IPS9"/>
<dbReference type="GO" id="GO:0019679">
    <property type="term" value="P:propionate metabolic process, methylcitrate cycle"/>
    <property type="evidence" value="ECO:0007669"/>
    <property type="project" value="InterPro"/>
</dbReference>
<name>A0A100IPS9_ASPNG</name>
<dbReference type="EMBL" id="BCMY01000015">
    <property type="protein sequence ID" value="GAQ45092.1"/>
    <property type="molecule type" value="Genomic_DNA"/>
</dbReference>
<keyword evidence="2" id="KW-0456">Lyase</keyword>
<evidence type="ECO:0000259" key="4">
    <source>
        <dbReference type="Pfam" id="PF19305"/>
    </source>
</evidence>
<dbReference type="NCBIfam" id="TIGR02330">
    <property type="entry name" value="prpD"/>
    <property type="match status" value="1"/>
</dbReference>
<evidence type="ECO:0000313" key="6">
    <source>
        <dbReference type="Proteomes" id="UP000068243"/>
    </source>
</evidence>
<feature type="domain" description="MmgE/PrpD C-terminal" evidence="4">
    <location>
        <begin position="295"/>
        <end position="473"/>
    </location>
</feature>
<evidence type="ECO:0000259" key="3">
    <source>
        <dbReference type="Pfam" id="PF03972"/>
    </source>
</evidence>
<dbReference type="OrthoDB" id="10055203at2759"/>
<dbReference type="VEuPathDB" id="FungiDB:ATCC64974_96540"/>
<dbReference type="GO" id="GO:0047547">
    <property type="term" value="F:2-methylcitrate dehydratase activity"/>
    <property type="evidence" value="ECO:0007669"/>
    <property type="project" value="InterPro"/>
</dbReference>
<sequence length="492" mass="53531">MTVIPAADDNSRKPYDAVIQAIVDYVYDYQITTDIAWSRAKVALMDALGAALESIHTSPQCAQLVGPAFPIAPATSGLFRLPGTAYQLDILKGAFDLGAMIRYLDHNDAFPGAEWGHPSDNLGAILAVADVRSRVALAEGDPESIVTMQQVLEALIKAYEIQGCFQIKNAFNKVGLDHTILVKIGATAVSAWLLDLPREQALSAVSHAWMDGHPLRVYRQAPNTGPRKGWAAGDACMRAVHLALLAKAGQPGANTVLTTPRWGFYDVLFKGQEFDLPQPFGTWVIETVLFKVNTAEGHGMTAVEAALEVANTLRARGLDPAKDIQSIHAKTQAAGMTIINKGGATLHNAADRDHCLRYMVAVVLLKGAQVETADYQDDSPWATDPRVDALRQKITMAEDPKYTADYHDMAVRSVANSLTVTLTDGTTLPEVLVEYPLGHVRRPETPQEVYAKAERNLGLRLSTEKVQHILKTVASEEFMSLPACHFVNLFSL</sequence>
<accession>A0A100IPS9</accession>
<evidence type="ECO:0000313" key="5">
    <source>
        <dbReference type="EMBL" id="GAQ45092.1"/>
    </source>
</evidence>
<dbReference type="Proteomes" id="UP000068243">
    <property type="component" value="Unassembled WGS sequence"/>
</dbReference>